<evidence type="ECO:0000256" key="1">
    <source>
        <dbReference type="SAM" id="MobiDB-lite"/>
    </source>
</evidence>
<feature type="region of interest" description="Disordered" evidence="1">
    <location>
        <begin position="1"/>
        <end position="25"/>
    </location>
</feature>
<proteinExistence type="predicted"/>
<protein>
    <recommendedName>
        <fullName evidence="4">Secreted protein</fullName>
    </recommendedName>
</protein>
<sequence>MHEPAPRVEKTGDSPHTEETGTYPALSGEEVAHVRPSNRRAAAGALALAAVAALAAPAVAERASDRGHKTAQARRSAPDVALFGATCRTSVEGSRVVAYCHNPYPVSDLVRLHTECDRWWDIDADGSPVEVGPAQTVRLTDRCWKEVRAAWVSHHRM</sequence>
<gene>
    <name evidence="2" type="ORF">GCM10010346_00200</name>
</gene>
<reference evidence="3" key="1">
    <citation type="journal article" date="2019" name="Int. J. Syst. Evol. Microbiol.">
        <title>The Global Catalogue of Microorganisms (GCM) 10K type strain sequencing project: providing services to taxonomists for standard genome sequencing and annotation.</title>
        <authorList>
            <consortium name="The Broad Institute Genomics Platform"/>
            <consortium name="The Broad Institute Genome Sequencing Center for Infectious Disease"/>
            <person name="Wu L."/>
            <person name="Ma J."/>
        </authorList>
    </citation>
    <scope>NUCLEOTIDE SEQUENCE [LARGE SCALE GENOMIC DNA]</scope>
    <source>
        <strain evidence="3">JCM 4737</strain>
    </source>
</reference>
<organism evidence="2 3">
    <name type="scientific">Streptomyces chryseus</name>
    <dbReference type="NCBI Taxonomy" id="68186"/>
    <lineage>
        <taxon>Bacteria</taxon>
        <taxon>Bacillati</taxon>
        <taxon>Actinomycetota</taxon>
        <taxon>Actinomycetes</taxon>
        <taxon>Kitasatosporales</taxon>
        <taxon>Streptomycetaceae</taxon>
        <taxon>Streptomyces</taxon>
    </lineage>
</organism>
<dbReference type="EMBL" id="BMVO01000001">
    <property type="protein sequence ID" value="GHA82037.1"/>
    <property type="molecule type" value="Genomic_DNA"/>
</dbReference>
<accession>A0ABQ3DCQ3</accession>
<evidence type="ECO:0008006" key="4">
    <source>
        <dbReference type="Google" id="ProtNLM"/>
    </source>
</evidence>
<keyword evidence="3" id="KW-1185">Reference proteome</keyword>
<feature type="compositionally biased region" description="Basic and acidic residues" evidence="1">
    <location>
        <begin position="1"/>
        <end position="19"/>
    </location>
</feature>
<comment type="caution">
    <text evidence="2">The sequence shown here is derived from an EMBL/GenBank/DDBJ whole genome shotgun (WGS) entry which is preliminary data.</text>
</comment>
<evidence type="ECO:0000313" key="3">
    <source>
        <dbReference type="Proteomes" id="UP000599437"/>
    </source>
</evidence>
<evidence type="ECO:0000313" key="2">
    <source>
        <dbReference type="EMBL" id="GHA82037.1"/>
    </source>
</evidence>
<name>A0ABQ3DCQ3_9ACTN</name>
<dbReference type="Proteomes" id="UP000599437">
    <property type="component" value="Unassembled WGS sequence"/>
</dbReference>